<evidence type="ECO:0000256" key="1">
    <source>
        <dbReference type="SAM" id="MobiDB-lite"/>
    </source>
</evidence>
<dbReference type="Proteomes" id="UP000197138">
    <property type="component" value="Unassembled WGS sequence"/>
</dbReference>
<accession>A0A218XCN4</accession>
<dbReference type="EMBL" id="MTKT01002011">
    <property type="protein sequence ID" value="OWM82558.1"/>
    <property type="molecule type" value="Genomic_DNA"/>
</dbReference>
<dbReference type="EMBL" id="PGOL01002560">
    <property type="protein sequence ID" value="PKI47031.1"/>
    <property type="molecule type" value="Genomic_DNA"/>
</dbReference>
<gene>
    <name evidence="2" type="ORF">CDL15_Pgr002133</name>
    <name evidence="3" type="ORF">CRG98_032570</name>
</gene>
<dbReference type="AlphaFoldDB" id="A0A218XCN4"/>
<reference evidence="4" key="1">
    <citation type="journal article" date="2017" name="Plant J.">
        <title>The pomegranate (Punica granatum L.) genome and the genomics of punicalagin biosynthesis.</title>
        <authorList>
            <person name="Qin G."/>
            <person name="Xu C."/>
            <person name="Ming R."/>
            <person name="Tang H."/>
            <person name="Guyot R."/>
            <person name="Kramer E.M."/>
            <person name="Hu Y."/>
            <person name="Yi X."/>
            <person name="Qi Y."/>
            <person name="Xu X."/>
            <person name="Gao Z."/>
            <person name="Pan H."/>
            <person name="Jian J."/>
            <person name="Tian Y."/>
            <person name="Yue Z."/>
            <person name="Xu Y."/>
        </authorList>
    </citation>
    <scope>NUCLEOTIDE SEQUENCE [LARGE SCALE GENOMIC DNA]</scope>
    <source>
        <strain evidence="4">cv. Dabenzi</strain>
    </source>
</reference>
<feature type="region of interest" description="Disordered" evidence="1">
    <location>
        <begin position="34"/>
        <end position="72"/>
    </location>
</feature>
<reference evidence="3 5" key="3">
    <citation type="submission" date="2017-11" db="EMBL/GenBank/DDBJ databases">
        <title>De-novo sequencing of pomegranate (Punica granatum L.) genome.</title>
        <authorList>
            <person name="Akparov Z."/>
            <person name="Amiraslanov A."/>
            <person name="Hajiyeva S."/>
            <person name="Abbasov M."/>
            <person name="Kaur K."/>
            <person name="Hamwieh A."/>
            <person name="Solovyev V."/>
            <person name="Salamov A."/>
            <person name="Braich B."/>
            <person name="Kosarev P."/>
            <person name="Mahmoud A."/>
            <person name="Hajiyev E."/>
            <person name="Babayeva S."/>
            <person name="Izzatullayeva V."/>
            <person name="Mammadov A."/>
            <person name="Mammadov A."/>
            <person name="Sharifova S."/>
            <person name="Ojaghi J."/>
            <person name="Eynullazada K."/>
            <person name="Bayramov B."/>
            <person name="Abdulazimova A."/>
            <person name="Shahmuradov I."/>
        </authorList>
    </citation>
    <scope>NUCLEOTIDE SEQUENCE [LARGE SCALE GENOMIC DNA]</scope>
    <source>
        <strain evidence="3">AG2017</strain>
        <strain evidence="5">cv. AG2017</strain>
        <tissue evidence="3">Leaf</tissue>
    </source>
</reference>
<protein>
    <submittedName>
        <fullName evidence="2">Uncharacterized protein</fullName>
    </submittedName>
</protein>
<evidence type="ECO:0000313" key="5">
    <source>
        <dbReference type="Proteomes" id="UP000233551"/>
    </source>
</evidence>
<evidence type="ECO:0000313" key="2">
    <source>
        <dbReference type="EMBL" id="OWM82558.1"/>
    </source>
</evidence>
<feature type="compositionally biased region" description="Basic and acidic residues" evidence="1">
    <location>
        <begin position="47"/>
        <end position="66"/>
    </location>
</feature>
<sequence>MRKKRSKDSVGSTSELMAFSFVAVAEEMSAVFGSSDELSLSGVGARGLREQEQRQEGDGARDRDPDLGPVTD</sequence>
<dbReference type="Proteomes" id="UP000233551">
    <property type="component" value="Unassembled WGS sequence"/>
</dbReference>
<evidence type="ECO:0000313" key="4">
    <source>
        <dbReference type="Proteomes" id="UP000197138"/>
    </source>
</evidence>
<name>A0A218XCN4_PUNGR</name>
<keyword evidence="5" id="KW-1185">Reference proteome</keyword>
<reference evidence="2" key="2">
    <citation type="submission" date="2017-06" db="EMBL/GenBank/DDBJ databases">
        <title>The pomegranate genome and the genomics of punicalagin biosynthesis.</title>
        <authorList>
            <person name="Xu C."/>
        </authorList>
    </citation>
    <scope>NUCLEOTIDE SEQUENCE [LARGE SCALE GENOMIC DNA]</scope>
    <source>
        <tissue evidence="2">Fresh leaf</tissue>
    </source>
</reference>
<organism evidence="2 4">
    <name type="scientific">Punica granatum</name>
    <name type="common">Pomegranate</name>
    <dbReference type="NCBI Taxonomy" id="22663"/>
    <lineage>
        <taxon>Eukaryota</taxon>
        <taxon>Viridiplantae</taxon>
        <taxon>Streptophyta</taxon>
        <taxon>Embryophyta</taxon>
        <taxon>Tracheophyta</taxon>
        <taxon>Spermatophyta</taxon>
        <taxon>Magnoliopsida</taxon>
        <taxon>eudicotyledons</taxon>
        <taxon>Gunneridae</taxon>
        <taxon>Pentapetalae</taxon>
        <taxon>rosids</taxon>
        <taxon>malvids</taxon>
        <taxon>Myrtales</taxon>
        <taxon>Lythraceae</taxon>
        <taxon>Punica</taxon>
    </lineage>
</organism>
<proteinExistence type="predicted"/>
<evidence type="ECO:0000313" key="3">
    <source>
        <dbReference type="EMBL" id="PKI47031.1"/>
    </source>
</evidence>
<comment type="caution">
    <text evidence="2">The sequence shown here is derived from an EMBL/GenBank/DDBJ whole genome shotgun (WGS) entry which is preliminary data.</text>
</comment>